<dbReference type="AlphaFoldDB" id="A0A1V9EP14"/>
<dbReference type="InterPro" id="IPR005467">
    <property type="entry name" value="His_kinase_dom"/>
</dbReference>
<keyword evidence="7" id="KW-0472">Membrane</keyword>
<dbReference type="SMART" id="SM00387">
    <property type="entry name" value="HATPase_c"/>
    <property type="match status" value="1"/>
</dbReference>
<dbReference type="SMART" id="SM00388">
    <property type="entry name" value="HisKA"/>
    <property type="match status" value="1"/>
</dbReference>
<dbReference type="InterPro" id="IPR004358">
    <property type="entry name" value="Sig_transdc_His_kin-like_C"/>
</dbReference>
<evidence type="ECO:0000259" key="8">
    <source>
        <dbReference type="PROSITE" id="PS50109"/>
    </source>
</evidence>
<dbReference type="GO" id="GO:0016036">
    <property type="term" value="P:cellular response to phosphate starvation"/>
    <property type="evidence" value="ECO:0007669"/>
    <property type="project" value="TreeGrafter"/>
</dbReference>
<keyword evidence="7" id="KW-1133">Transmembrane helix</keyword>
<evidence type="ECO:0000256" key="1">
    <source>
        <dbReference type="ARBA" id="ARBA00000085"/>
    </source>
</evidence>
<feature type="transmembrane region" description="Helical" evidence="7">
    <location>
        <begin position="7"/>
        <end position="26"/>
    </location>
</feature>
<keyword evidence="10" id="KW-1185">Reference proteome</keyword>
<sequence length="444" mass="50629">MKLINKLTLFITLSKLVIVLLFVGLLPKLVHEAAARFTDNSLREQQKKVVREVAQRGIDFYLQGEDSYGSYTLLKEEYISLEPGTRPSALPADTIETAMRIVEGDTLNYRVLTHTITYQGKPYILEIGKQESVINRFSRPLQKIALSVLIALVIITILADLIYTRFLLKPLGVIIRSKLVNTQFPFTEKMSLVKTSTSDFQYLDQSLTTLMEKIHRDFEKEREFTSNASHELMTPITILQNRMENLLSEGKLEDEAFLRVEGMMKTLNRLKQIVRSLLLISRIENDQYTKKDIVKIRELLNDVIEELHHRLEGKGLSLSLALSSSMQLSQVNRDLLFQLFYNIINNAIRYNKDNGRITISDSYILGGKYLITISDTGIGIPVNEIASIFERFRKSAHSTEESHGLGLSIVKSIADYHGITLQVRSTPGEGSQFDIVFPWQLVKE</sequence>
<keyword evidence="6" id="KW-0902">Two-component regulatory system</keyword>
<dbReference type="SUPFAM" id="SSF47384">
    <property type="entry name" value="Homodimeric domain of signal transducing histidine kinase"/>
    <property type="match status" value="1"/>
</dbReference>
<dbReference type="Gene3D" id="3.30.565.10">
    <property type="entry name" value="Histidine kinase-like ATPase, C-terminal domain"/>
    <property type="match status" value="1"/>
</dbReference>
<dbReference type="InterPro" id="IPR036890">
    <property type="entry name" value="HATPase_C_sf"/>
</dbReference>
<evidence type="ECO:0000256" key="7">
    <source>
        <dbReference type="SAM" id="Phobius"/>
    </source>
</evidence>
<dbReference type="Pfam" id="PF02518">
    <property type="entry name" value="HATPase_c"/>
    <property type="match status" value="1"/>
</dbReference>
<gene>
    <name evidence="9" type="ORF">A4R26_31795</name>
</gene>
<dbReference type="InterPro" id="IPR003661">
    <property type="entry name" value="HisK_dim/P_dom"/>
</dbReference>
<dbReference type="STRING" id="550983.A4R26_31795"/>
<evidence type="ECO:0000313" key="10">
    <source>
        <dbReference type="Proteomes" id="UP000192276"/>
    </source>
</evidence>
<dbReference type="OrthoDB" id="1522504at2"/>
<dbReference type="EMBL" id="LWBP01000240">
    <property type="protein sequence ID" value="OQP47821.1"/>
    <property type="molecule type" value="Genomic_DNA"/>
</dbReference>
<protein>
    <recommendedName>
        <fullName evidence="2">histidine kinase</fullName>
        <ecNumber evidence="2">2.7.13.3</ecNumber>
    </recommendedName>
</protein>
<keyword evidence="7" id="KW-0812">Transmembrane</keyword>
<dbReference type="PRINTS" id="PR00344">
    <property type="entry name" value="BCTRLSENSOR"/>
</dbReference>
<dbReference type="InterPro" id="IPR036097">
    <property type="entry name" value="HisK_dim/P_sf"/>
</dbReference>
<feature type="transmembrane region" description="Helical" evidence="7">
    <location>
        <begin position="144"/>
        <end position="168"/>
    </location>
</feature>
<reference evidence="10" key="1">
    <citation type="submission" date="2016-04" db="EMBL/GenBank/DDBJ databases">
        <authorList>
            <person name="Chen L."/>
            <person name="Zhuang W."/>
            <person name="Wang G."/>
        </authorList>
    </citation>
    <scope>NUCLEOTIDE SEQUENCE [LARGE SCALE GENOMIC DNA]</scope>
    <source>
        <strain evidence="10">208</strain>
    </source>
</reference>
<keyword evidence="3" id="KW-0597">Phosphoprotein</keyword>
<name>A0A1V9EP14_9BACT</name>
<evidence type="ECO:0000256" key="3">
    <source>
        <dbReference type="ARBA" id="ARBA00022553"/>
    </source>
</evidence>
<dbReference type="PANTHER" id="PTHR45453">
    <property type="entry name" value="PHOSPHATE REGULON SENSOR PROTEIN PHOR"/>
    <property type="match status" value="1"/>
</dbReference>
<evidence type="ECO:0000256" key="5">
    <source>
        <dbReference type="ARBA" id="ARBA00022777"/>
    </source>
</evidence>
<dbReference type="InterPro" id="IPR003594">
    <property type="entry name" value="HATPase_dom"/>
</dbReference>
<dbReference type="Pfam" id="PF00512">
    <property type="entry name" value="HisKA"/>
    <property type="match status" value="1"/>
</dbReference>
<dbReference type="GO" id="GO:0005886">
    <property type="term" value="C:plasma membrane"/>
    <property type="evidence" value="ECO:0007669"/>
    <property type="project" value="TreeGrafter"/>
</dbReference>
<dbReference type="RefSeq" id="WP_081170447.1">
    <property type="nucleotide sequence ID" value="NZ_LWBP01000240.1"/>
</dbReference>
<dbReference type="Proteomes" id="UP000192276">
    <property type="component" value="Unassembled WGS sequence"/>
</dbReference>
<organism evidence="9 10">
    <name type="scientific">Niastella populi</name>
    <dbReference type="NCBI Taxonomy" id="550983"/>
    <lineage>
        <taxon>Bacteria</taxon>
        <taxon>Pseudomonadati</taxon>
        <taxon>Bacteroidota</taxon>
        <taxon>Chitinophagia</taxon>
        <taxon>Chitinophagales</taxon>
        <taxon>Chitinophagaceae</taxon>
        <taxon>Niastella</taxon>
    </lineage>
</organism>
<dbReference type="PROSITE" id="PS50109">
    <property type="entry name" value="HIS_KIN"/>
    <property type="match status" value="1"/>
</dbReference>
<feature type="domain" description="Histidine kinase" evidence="8">
    <location>
        <begin position="227"/>
        <end position="441"/>
    </location>
</feature>
<dbReference type="CDD" id="cd00082">
    <property type="entry name" value="HisKA"/>
    <property type="match status" value="1"/>
</dbReference>
<evidence type="ECO:0000313" key="9">
    <source>
        <dbReference type="EMBL" id="OQP47821.1"/>
    </source>
</evidence>
<dbReference type="SUPFAM" id="SSF55874">
    <property type="entry name" value="ATPase domain of HSP90 chaperone/DNA topoisomerase II/histidine kinase"/>
    <property type="match status" value="1"/>
</dbReference>
<dbReference type="CDD" id="cd00075">
    <property type="entry name" value="HATPase"/>
    <property type="match status" value="1"/>
</dbReference>
<dbReference type="Gene3D" id="1.10.287.130">
    <property type="match status" value="1"/>
</dbReference>
<evidence type="ECO:0000256" key="2">
    <source>
        <dbReference type="ARBA" id="ARBA00012438"/>
    </source>
</evidence>
<evidence type="ECO:0000256" key="4">
    <source>
        <dbReference type="ARBA" id="ARBA00022679"/>
    </source>
</evidence>
<comment type="caution">
    <text evidence="9">The sequence shown here is derived from an EMBL/GenBank/DDBJ whole genome shotgun (WGS) entry which is preliminary data.</text>
</comment>
<evidence type="ECO:0000256" key="6">
    <source>
        <dbReference type="ARBA" id="ARBA00023012"/>
    </source>
</evidence>
<keyword evidence="5 9" id="KW-0418">Kinase</keyword>
<dbReference type="GO" id="GO:0000155">
    <property type="term" value="F:phosphorelay sensor kinase activity"/>
    <property type="evidence" value="ECO:0007669"/>
    <property type="project" value="InterPro"/>
</dbReference>
<dbReference type="PANTHER" id="PTHR45453:SF1">
    <property type="entry name" value="PHOSPHATE REGULON SENSOR PROTEIN PHOR"/>
    <property type="match status" value="1"/>
</dbReference>
<dbReference type="GO" id="GO:0004721">
    <property type="term" value="F:phosphoprotein phosphatase activity"/>
    <property type="evidence" value="ECO:0007669"/>
    <property type="project" value="TreeGrafter"/>
</dbReference>
<dbReference type="InterPro" id="IPR050351">
    <property type="entry name" value="BphY/WalK/GraS-like"/>
</dbReference>
<comment type="catalytic activity">
    <reaction evidence="1">
        <text>ATP + protein L-histidine = ADP + protein N-phospho-L-histidine.</text>
        <dbReference type="EC" id="2.7.13.3"/>
    </reaction>
</comment>
<keyword evidence="4" id="KW-0808">Transferase</keyword>
<dbReference type="EC" id="2.7.13.3" evidence="2"/>
<proteinExistence type="predicted"/>
<accession>A0A1V9EP14</accession>